<keyword evidence="2" id="KW-1185">Reference proteome</keyword>
<dbReference type="EMBL" id="CBTN010000069">
    <property type="protein sequence ID" value="CDH59398.1"/>
    <property type="molecule type" value="Genomic_DNA"/>
</dbReference>
<evidence type="ECO:0000313" key="1">
    <source>
        <dbReference type="EMBL" id="CDH59398.1"/>
    </source>
</evidence>
<sequence>MDKAIRHTSSCFFFHSINRNRGPRSRYSPRPLQHTVKGESHRRHCVKRFNPPQATCRSSIAVLLFDCTMVCHDRE</sequence>
<comment type="caution">
    <text evidence="1">The sequence shown here is derived from an EMBL/GenBank/DDBJ whole genome shotgun (WGS) entry which is preliminary data.</text>
</comment>
<dbReference type="Proteomes" id="UP000027586">
    <property type="component" value="Unassembled WGS sequence"/>
</dbReference>
<reference evidence="1" key="1">
    <citation type="submission" date="2013-08" db="EMBL/GenBank/DDBJ databases">
        <title>Gene expansion shapes genome architecture in the human pathogen Lichtheimia corymbifera: an evolutionary genomics analysis in the ancient terrestrial Mucorales (Mucoromycotina).</title>
        <authorList>
            <person name="Schwartze V.U."/>
            <person name="Winter S."/>
            <person name="Shelest E."/>
            <person name="Marcet-Houben M."/>
            <person name="Horn F."/>
            <person name="Wehner S."/>
            <person name="Hoffmann K."/>
            <person name="Riege K."/>
            <person name="Sammeth M."/>
            <person name="Nowrousian M."/>
            <person name="Valiante V."/>
            <person name="Linde J."/>
            <person name="Jacobsen I.D."/>
            <person name="Marz M."/>
            <person name="Brakhage A.A."/>
            <person name="Gabaldon T."/>
            <person name="Bocker S."/>
            <person name="Voigt K."/>
        </authorList>
    </citation>
    <scope>NUCLEOTIDE SEQUENCE [LARGE SCALE GENOMIC DNA]</scope>
    <source>
        <strain evidence="1">FSU 9682</strain>
    </source>
</reference>
<name>A0A068SAL3_9FUNG</name>
<protein>
    <submittedName>
        <fullName evidence="1">Uncharacterized protein</fullName>
    </submittedName>
</protein>
<dbReference type="AlphaFoldDB" id="A0A068SAL3"/>
<gene>
    <name evidence="1" type="ORF">LCOR_10214.1</name>
</gene>
<dbReference type="VEuPathDB" id="FungiDB:LCOR_10214.1"/>
<accession>A0A068SAL3</accession>
<evidence type="ECO:0000313" key="2">
    <source>
        <dbReference type="Proteomes" id="UP000027586"/>
    </source>
</evidence>
<organism evidence="1 2">
    <name type="scientific">Lichtheimia corymbifera JMRC:FSU:9682</name>
    <dbReference type="NCBI Taxonomy" id="1263082"/>
    <lineage>
        <taxon>Eukaryota</taxon>
        <taxon>Fungi</taxon>
        <taxon>Fungi incertae sedis</taxon>
        <taxon>Mucoromycota</taxon>
        <taxon>Mucoromycotina</taxon>
        <taxon>Mucoromycetes</taxon>
        <taxon>Mucorales</taxon>
        <taxon>Lichtheimiaceae</taxon>
        <taxon>Lichtheimia</taxon>
    </lineage>
</organism>
<proteinExistence type="predicted"/>